<keyword evidence="1" id="KW-1133">Transmembrane helix</keyword>
<dbReference type="KEGG" id="smul:SMUL_1775"/>
<evidence type="ECO:0000313" key="2">
    <source>
        <dbReference type="EMBL" id="AHJ13030.1"/>
    </source>
</evidence>
<evidence type="ECO:0000313" key="3">
    <source>
        <dbReference type="Proteomes" id="UP000019322"/>
    </source>
</evidence>
<feature type="transmembrane region" description="Helical" evidence="1">
    <location>
        <begin position="12"/>
        <end position="31"/>
    </location>
</feature>
<reference evidence="2 3" key="1">
    <citation type="journal article" date="2014" name="Environ. Microbiol.">
        <title>Insights into organohalide respiration and the versatile catabolism of Sulfurospirillum multivorans gained from comparative genomics and physiological studies.</title>
        <authorList>
            <person name="Goris T."/>
            <person name="Schubert T."/>
            <person name="Gadkari J."/>
            <person name="Wubet T."/>
            <person name="Tarkka M."/>
            <person name="Buscot F."/>
            <person name="Adrian L."/>
            <person name="Diekert G."/>
        </authorList>
    </citation>
    <scope>NUCLEOTIDE SEQUENCE [LARGE SCALE GENOMIC DNA]</scope>
    <source>
        <strain evidence="3">DM 12446 / JCM 15788 / NBRC 109480</strain>
    </source>
</reference>
<dbReference type="RefSeq" id="WP_025344901.1">
    <property type="nucleotide sequence ID" value="NZ_CP007201.1"/>
</dbReference>
<feature type="transmembrane region" description="Helical" evidence="1">
    <location>
        <begin position="137"/>
        <end position="158"/>
    </location>
</feature>
<sequence>MLLLNYSKKEWFLIGAGVMIYILGLLYSASFDLNYLDTSFREFTIRFFVCSLIWVVPSSTSTITKGIGFEQSSDFHSFQYLFEKDGSFIGAATLLLIMVTIFSIGALIIDYIEKNSSNKENGTSFEKEMKTSKKIQITLPSSTITMVIVIVVSYFLAVAKFDQLLSMLSGFVMVFTCLMLLGAIAEGGTYEFIEPEQEEPVIKGEVE</sequence>
<evidence type="ECO:0000256" key="1">
    <source>
        <dbReference type="SAM" id="Phobius"/>
    </source>
</evidence>
<dbReference type="EMBL" id="CP007201">
    <property type="protein sequence ID" value="AHJ13030.1"/>
    <property type="molecule type" value="Genomic_DNA"/>
</dbReference>
<keyword evidence="1" id="KW-0812">Transmembrane</keyword>
<feature type="transmembrane region" description="Helical" evidence="1">
    <location>
        <begin position="164"/>
        <end position="185"/>
    </location>
</feature>
<organism evidence="2 3">
    <name type="scientific">Sulfurospirillum multivorans (strain DM 12446 / JCM 15788 / NBRC 109480)</name>
    <dbReference type="NCBI Taxonomy" id="1150621"/>
    <lineage>
        <taxon>Bacteria</taxon>
        <taxon>Pseudomonadati</taxon>
        <taxon>Campylobacterota</taxon>
        <taxon>Epsilonproteobacteria</taxon>
        <taxon>Campylobacterales</taxon>
        <taxon>Sulfurospirillaceae</taxon>
        <taxon>Sulfurospirillum</taxon>
    </lineage>
</organism>
<name>A0AA86DZP5_SULMK</name>
<dbReference type="Proteomes" id="UP000019322">
    <property type="component" value="Chromosome"/>
</dbReference>
<proteinExistence type="predicted"/>
<protein>
    <submittedName>
        <fullName evidence="2">Uncharacterized protein</fullName>
    </submittedName>
</protein>
<gene>
    <name evidence="2" type="ORF">SMUL_1775</name>
</gene>
<keyword evidence="1" id="KW-0472">Membrane</keyword>
<feature type="transmembrane region" description="Helical" evidence="1">
    <location>
        <begin position="88"/>
        <end position="109"/>
    </location>
</feature>
<dbReference type="AlphaFoldDB" id="A0AA86DZP5"/>
<accession>A0AA86DZP5</accession>